<evidence type="ECO:0000313" key="3">
    <source>
        <dbReference type="Proteomes" id="UP000677228"/>
    </source>
</evidence>
<dbReference type="Proteomes" id="UP000682733">
    <property type="component" value="Unassembled WGS sequence"/>
</dbReference>
<dbReference type="Proteomes" id="UP000677228">
    <property type="component" value="Unassembled WGS sequence"/>
</dbReference>
<proteinExistence type="predicted"/>
<dbReference type="EMBL" id="CAJOBA010004814">
    <property type="protein sequence ID" value="CAF3724762.1"/>
    <property type="molecule type" value="Genomic_DNA"/>
</dbReference>
<organism evidence="1 3">
    <name type="scientific">Didymodactylos carnosus</name>
    <dbReference type="NCBI Taxonomy" id="1234261"/>
    <lineage>
        <taxon>Eukaryota</taxon>
        <taxon>Metazoa</taxon>
        <taxon>Spiralia</taxon>
        <taxon>Gnathifera</taxon>
        <taxon>Rotifera</taxon>
        <taxon>Eurotatoria</taxon>
        <taxon>Bdelloidea</taxon>
        <taxon>Philodinida</taxon>
        <taxon>Philodinidae</taxon>
        <taxon>Didymodactylos</taxon>
    </lineage>
</organism>
<sequence>MGSLFSLWNILIIQQFRDTHSNGSYLIATKNCHENNRRQAILPDIFQRYICSTDKTTAMIPTRNPSHINNITQTIVEKLKNYPNLYRYTQSPYDINVTALIIWTKQKHQKYLVYSCRFMCGGWGDRTRKIVGSFLLSVVLNRTFIIDMTWPCSITHILTSNFIQWNNRILLNKNYSSINITTLTSQDYDKLMAYDKLYDVLYIQTSNIAYFNLIIQQSHLYSSLKTRFNLKHKHIHIQTLYQLLYDLLIQLKPNIKIKLNQLLKQIKPNTTLLCGQLRIGRNPTNPKDVVFPKREKMNVTVMDFLVKQSKITQSKVFITTDSNDVQYLARQTFKRSLLEINGTIAHIDRDWNYLGCASLEKTIVEFHMLSYCHTAVISKSSFGYLAVMRRSQPYKQLYLYCDGIKKINNATDYDKFVYSTC</sequence>
<gene>
    <name evidence="1" type="ORF">OVA965_LOCUS12132</name>
    <name evidence="2" type="ORF">TMI583_LOCUS12136</name>
</gene>
<comment type="caution">
    <text evidence="1">The sequence shown here is derived from an EMBL/GenBank/DDBJ whole genome shotgun (WGS) entry which is preliminary data.</text>
</comment>
<dbReference type="AlphaFoldDB" id="A0A8S2DPY4"/>
<reference evidence="1" key="1">
    <citation type="submission" date="2021-02" db="EMBL/GenBank/DDBJ databases">
        <authorList>
            <person name="Nowell W R."/>
        </authorList>
    </citation>
    <scope>NUCLEOTIDE SEQUENCE</scope>
</reference>
<accession>A0A8S2DPY4</accession>
<evidence type="ECO:0000313" key="2">
    <source>
        <dbReference type="EMBL" id="CAF3724762.1"/>
    </source>
</evidence>
<dbReference type="EMBL" id="CAJNOK010004809">
    <property type="protein sequence ID" value="CAF0950571.1"/>
    <property type="molecule type" value="Genomic_DNA"/>
</dbReference>
<protein>
    <submittedName>
        <fullName evidence="1">Uncharacterized protein</fullName>
    </submittedName>
</protein>
<evidence type="ECO:0000313" key="1">
    <source>
        <dbReference type="EMBL" id="CAF0950571.1"/>
    </source>
</evidence>
<name>A0A8S2DPY4_9BILA</name>
<dbReference type="Gene3D" id="3.40.50.11350">
    <property type="match status" value="1"/>
</dbReference>